<gene>
    <name evidence="7" type="ORF">PHY01_40090</name>
</gene>
<dbReference type="InterPro" id="IPR017871">
    <property type="entry name" value="ABC_transporter-like_CS"/>
</dbReference>
<dbReference type="GO" id="GO:0055085">
    <property type="term" value="P:transmembrane transport"/>
    <property type="evidence" value="ECO:0007669"/>
    <property type="project" value="UniProtKB-ARBA"/>
</dbReference>
<dbReference type="SUPFAM" id="SSF52540">
    <property type="entry name" value="P-loop containing nucleoside triphosphate hydrolases"/>
    <property type="match status" value="1"/>
</dbReference>
<evidence type="ECO:0000256" key="2">
    <source>
        <dbReference type="ARBA" id="ARBA00022448"/>
    </source>
</evidence>
<dbReference type="SMART" id="SM00382">
    <property type="entry name" value="AAA"/>
    <property type="match status" value="1"/>
</dbReference>
<keyword evidence="4" id="KW-0067">ATP-binding</keyword>
<dbReference type="Gene3D" id="3.40.50.300">
    <property type="entry name" value="P-loop containing nucleotide triphosphate hydrolases"/>
    <property type="match status" value="1"/>
</dbReference>
<dbReference type="OrthoDB" id="5170605at2"/>
<dbReference type="CDD" id="cd03257">
    <property type="entry name" value="ABC_NikE_OppD_transporters"/>
    <property type="match status" value="1"/>
</dbReference>
<keyword evidence="3" id="KW-0547">Nucleotide-binding</keyword>
<dbReference type="InterPro" id="IPR050319">
    <property type="entry name" value="ABC_transp_ATP-bind"/>
</dbReference>
<evidence type="ECO:0000256" key="3">
    <source>
        <dbReference type="ARBA" id="ARBA00022741"/>
    </source>
</evidence>
<dbReference type="GO" id="GO:0016887">
    <property type="term" value="F:ATP hydrolysis activity"/>
    <property type="evidence" value="ECO:0007669"/>
    <property type="project" value="InterPro"/>
</dbReference>
<dbReference type="Proteomes" id="UP000320338">
    <property type="component" value="Unassembled WGS sequence"/>
</dbReference>
<dbReference type="GO" id="GO:0005524">
    <property type="term" value="F:ATP binding"/>
    <property type="evidence" value="ECO:0007669"/>
    <property type="project" value="UniProtKB-KW"/>
</dbReference>
<dbReference type="InterPro" id="IPR003439">
    <property type="entry name" value="ABC_transporter-like_ATP-bd"/>
</dbReference>
<dbReference type="PROSITE" id="PS00211">
    <property type="entry name" value="ABC_TRANSPORTER_1"/>
    <property type="match status" value="1"/>
</dbReference>
<accession>A0A4Y3WWJ2</accession>
<evidence type="ECO:0000256" key="1">
    <source>
        <dbReference type="ARBA" id="ARBA00005417"/>
    </source>
</evidence>
<protein>
    <recommendedName>
        <fullName evidence="6">ABC transporter domain-containing protein</fullName>
    </recommendedName>
</protein>
<name>A0A4Y3WWJ2_9PSEU</name>
<feature type="region of interest" description="Disordered" evidence="5">
    <location>
        <begin position="1"/>
        <end position="38"/>
    </location>
</feature>
<keyword evidence="8" id="KW-1185">Reference proteome</keyword>
<proteinExistence type="inferred from homology"/>
<evidence type="ECO:0000259" key="6">
    <source>
        <dbReference type="PROSITE" id="PS50893"/>
    </source>
</evidence>
<dbReference type="Pfam" id="PF00005">
    <property type="entry name" value="ABC_tran"/>
    <property type="match status" value="1"/>
</dbReference>
<reference evidence="7 8" key="1">
    <citation type="submission" date="2019-06" db="EMBL/GenBank/DDBJ databases">
        <title>Whole genome shotgun sequence of Pseudonocardia hydrocarbonoxydans NBRC 14498.</title>
        <authorList>
            <person name="Hosoyama A."/>
            <person name="Uohara A."/>
            <person name="Ohji S."/>
            <person name="Ichikawa N."/>
        </authorList>
    </citation>
    <scope>NUCLEOTIDE SEQUENCE [LARGE SCALE GENOMIC DNA]</scope>
    <source>
        <strain evidence="7 8">NBRC 14498</strain>
    </source>
</reference>
<comment type="caution">
    <text evidence="7">The sequence shown here is derived from an EMBL/GenBank/DDBJ whole genome shotgun (WGS) entry which is preliminary data.</text>
</comment>
<dbReference type="PROSITE" id="PS50893">
    <property type="entry name" value="ABC_TRANSPORTER_2"/>
    <property type="match status" value="1"/>
</dbReference>
<evidence type="ECO:0000313" key="7">
    <source>
        <dbReference type="EMBL" id="GEC21726.1"/>
    </source>
</evidence>
<organism evidence="7 8">
    <name type="scientific">Pseudonocardia hydrocarbonoxydans</name>
    <dbReference type="NCBI Taxonomy" id="76726"/>
    <lineage>
        <taxon>Bacteria</taxon>
        <taxon>Bacillati</taxon>
        <taxon>Actinomycetota</taxon>
        <taxon>Actinomycetes</taxon>
        <taxon>Pseudonocardiales</taxon>
        <taxon>Pseudonocardiaceae</taxon>
        <taxon>Pseudonocardia</taxon>
    </lineage>
</organism>
<feature type="domain" description="ABC transporter" evidence="6">
    <location>
        <begin position="36"/>
        <end position="274"/>
    </location>
</feature>
<dbReference type="PANTHER" id="PTHR43776:SF7">
    <property type="entry name" value="D,D-DIPEPTIDE TRANSPORT ATP-BINDING PROTEIN DDPF-RELATED"/>
    <property type="match status" value="1"/>
</dbReference>
<dbReference type="AlphaFoldDB" id="A0A4Y3WWJ2"/>
<keyword evidence="2" id="KW-0813">Transport</keyword>
<sequence length="278" mass="29087">MPLSGGAPARARRAASPHSGAPAGAPPPGAPNADRPRGLTVGFRTAAGRVRAVCEVDLDVAAGETVALVGGSGAGKSTVARAVAGLVAPEGGRILLDGVDLPTLRRREARWRRRALHLVFQDPYAALPPTLRVADVVAEPLVIHRIGGREERVAEALAAVQLPGRLHRRYVHQLSGGERQRVALARALVTGPRLVLADEPTAMLDASLRRDLVDLLGALAAQRGTAVLHITHDLALAARSCARTVVMRAGRVVEHGPTDDVLSAPQHEYTAALVAACR</sequence>
<evidence type="ECO:0000313" key="8">
    <source>
        <dbReference type="Proteomes" id="UP000320338"/>
    </source>
</evidence>
<evidence type="ECO:0000256" key="5">
    <source>
        <dbReference type="SAM" id="MobiDB-lite"/>
    </source>
</evidence>
<dbReference type="InterPro" id="IPR027417">
    <property type="entry name" value="P-loop_NTPase"/>
</dbReference>
<dbReference type="InterPro" id="IPR003593">
    <property type="entry name" value="AAA+_ATPase"/>
</dbReference>
<comment type="similarity">
    <text evidence="1">Belongs to the ABC transporter superfamily.</text>
</comment>
<evidence type="ECO:0000256" key="4">
    <source>
        <dbReference type="ARBA" id="ARBA00022840"/>
    </source>
</evidence>
<dbReference type="EMBL" id="BJNG01000036">
    <property type="protein sequence ID" value="GEC21726.1"/>
    <property type="molecule type" value="Genomic_DNA"/>
</dbReference>
<dbReference type="PANTHER" id="PTHR43776">
    <property type="entry name" value="TRANSPORT ATP-BINDING PROTEIN"/>
    <property type="match status" value="1"/>
</dbReference>